<name>A0AA39IUS9_9AGAR</name>
<dbReference type="Proteomes" id="UP001175226">
    <property type="component" value="Unassembled WGS sequence"/>
</dbReference>
<organism evidence="1 2">
    <name type="scientific">Armillaria borealis</name>
    <dbReference type="NCBI Taxonomy" id="47425"/>
    <lineage>
        <taxon>Eukaryota</taxon>
        <taxon>Fungi</taxon>
        <taxon>Dikarya</taxon>
        <taxon>Basidiomycota</taxon>
        <taxon>Agaricomycotina</taxon>
        <taxon>Agaricomycetes</taxon>
        <taxon>Agaricomycetidae</taxon>
        <taxon>Agaricales</taxon>
        <taxon>Marasmiineae</taxon>
        <taxon>Physalacriaceae</taxon>
        <taxon>Armillaria</taxon>
    </lineage>
</organism>
<dbReference type="EMBL" id="JAUEPT010000130">
    <property type="protein sequence ID" value="KAK0430867.1"/>
    <property type="molecule type" value="Genomic_DNA"/>
</dbReference>
<evidence type="ECO:0000313" key="1">
    <source>
        <dbReference type="EMBL" id="KAK0430867.1"/>
    </source>
</evidence>
<gene>
    <name evidence="1" type="ORF">EV421DRAFT_235033</name>
</gene>
<sequence length="804" mass="91827">MNREDHVDTEDVLEGASLEEEQIDRLNSIILNNLPTAKEPSRRTRVFAIMLYALIEDLLFEPRQSHHVEEPEEVFDLTQQGWMDGNYEKLLRHPWFIGRRLKKEIKNIDLQITKRTIKDRTDVEELERMSKKSIDAFSDVLQDYAKGSLDYHFSSQHDGKGPHANVYHPDADRVHLVLADLGDPNESLTSWKDVFHRPNEEVMRQSFSTTVIDLPGYGKTRPPFEAVEKYFLIYFTCSQEKVTWASGSDDAQWVVETIDPTLKSTFGGDTAERAFYVLIYVRMYVLANFLDLVLSHNVAPFDARRRLLLLQACPPRLENSEDLFVHIAKIAQSFDGETLCRASVQSSNKFCESIKEVLHGINDSPRLCLTFDEAHKATRDPWLSHRYSLLPRMLEMMESCLRPKAIVCAASQLSVNMLNIGALSPGSRLSYASNTRRLQSDNLEEYILRHLKAVPPGLLERIRMWLYPRPRLVARLIEMYLAAAQNGVKRIPYHRILSNAFEVSTGHLPMDAVDLEAQEEEIPEFILGQSFGCGVLERKSLSDSTFMEMVSWLLCRRMLSNPSALKLERNESAKLLELGVTPLPSLDPRPPAYFMLNVRYDVSLTEAYGAASLLSLLGSSDTAVFKDCMKKAITVDAGMPTQKDKFERSMVWTFINHLGTEGGCVLDDIFDFHRDAPSWTKQPYRLISFARGNNVPVRVTWKSGASPRFVIRAREPNVIERWLRNPKGIPFMFKDGCHCLAFVENRTTLEQSVLIVHDIMEGDCEMEKQIADLKKGLQHQRVVYSCINEFKGIGKGQVDLFVLL</sequence>
<comment type="caution">
    <text evidence="1">The sequence shown here is derived from an EMBL/GenBank/DDBJ whole genome shotgun (WGS) entry which is preliminary data.</text>
</comment>
<evidence type="ECO:0000313" key="2">
    <source>
        <dbReference type="Proteomes" id="UP001175226"/>
    </source>
</evidence>
<dbReference type="AlphaFoldDB" id="A0AA39IUS9"/>
<proteinExistence type="predicted"/>
<protein>
    <submittedName>
        <fullName evidence="1">Uncharacterized protein</fullName>
    </submittedName>
</protein>
<accession>A0AA39IUS9</accession>
<keyword evidence="2" id="KW-1185">Reference proteome</keyword>
<reference evidence="1" key="1">
    <citation type="submission" date="2023-06" db="EMBL/GenBank/DDBJ databases">
        <authorList>
            <consortium name="Lawrence Berkeley National Laboratory"/>
            <person name="Ahrendt S."/>
            <person name="Sahu N."/>
            <person name="Indic B."/>
            <person name="Wong-Bajracharya J."/>
            <person name="Merenyi Z."/>
            <person name="Ke H.-M."/>
            <person name="Monk M."/>
            <person name="Kocsube S."/>
            <person name="Drula E."/>
            <person name="Lipzen A."/>
            <person name="Balint B."/>
            <person name="Henrissat B."/>
            <person name="Andreopoulos B."/>
            <person name="Martin F.M."/>
            <person name="Harder C.B."/>
            <person name="Rigling D."/>
            <person name="Ford K.L."/>
            <person name="Foster G.D."/>
            <person name="Pangilinan J."/>
            <person name="Papanicolaou A."/>
            <person name="Barry K."/>
            <person name="LaButti K."/>
            <person name="Viragh M."/>
            <person name="Koriabine M."/>
            <person name="Yan M."/>
            <person name="Riley R."/>
            <person name="Champramary S."/>
            <person name="Plett K.L."/>
            <person name="Tsai I.J."/>
            <person name="Slot J."/>
            <person name="Sipos G."/>
            <person name="Plett J."/>
            <person name="Nagy L.G."/>
            <person name="Grigoriev I.V."/>
        </authorList>
    </citation>
    <scope>NUCLEOTIDE SEQUENCE</scope>
    <source>
        <strain evidence="1">FPL87.14</strain>
    </source>
</reference>